<comment type="caution">
    <text evidence="2">The sequence shown here is derived from an EMBL/GenBank/DDBJ whole genome shotgun (WGS) entry which is preliminary data.</text>
</comment>
<feature type="compositionally biased region" description="Polar residues" evidence="1">
    <location>
        <begin position="46"/>
        <end position="62"/>
    </location>
</feature>
<evidence type="ECO:0000313" key="2">
    <source>
        <dbReference type="EMBL" id="KAL0630947.1"/>
    </source>
</evidence>
<reference evidence="2 3" key="1">
    <citation type="submission" date="2024-02" db="EMBL/GenBank/DDBJ databases">
        <title>Discinaceae phylogenomics.</title>
        <authorList>
            <person name="Dirks A.C."/>
            <person name="James T.Y."/>
        </authorList>
    </citation>
    <scope>NUCLEOTIDE SEQUENCE [LARGE SCALE GENOMIC DNA]</scope>
    <source>
        <strain evidence="2 3">ACD0624</strain>
    </source>
</reference>
<evidence type="ECO:0000313" key="3">
    <source>
        <dbReference type="Proteomes" id="UP001447188"/>
    </source>
</evidence>
<organism evidence="2 3">
    <name type="scientific">Discina gigas</name>
    <dbReference type="NCBI Taxonomy" id="1032678"/>
    <lineage>
        <taxon>Eukaryota</taxon>
        <taxon>Fungi</taxon>
        <taxon>Dikarya</taxon>
        <taxon>Ascomycota</taxon>
        <taxon>Pezizomycotina</taxon>
        <taxon>Pezizomycetes</taxon>
        <taxon>Pezizales</taxon>
        <taxon>Discinaceae</taxon>
        <taxon>Discina</taxon>
    </lineage>
</organism>
<dbReference type="EMBL" id="JBBBZM010000335">
    <property type="protein sequence ID" value="KAL0630947.1"/>
    <property type="molecule type" value="Genomic_DNA"/>
</dbReference>
<proteinExistence type="predicted"/>
<protein>
    <submittedName>
        <fullName evidence="2">Uncharacterized protein</fullName>
    </submittedName>
</protein>
<feature type="compositionally biased region" description="Pro residues" evidence="1">
    <location>
        <begin position="77"/>
        <end position="86"/>
    </location>
</feature>
<feature type="region of interest" description="Disordered" evidence="1">
    <location>
        <begin position="46"/>
        <end position="86"/>
    </location>
</feature>
<dbReference type="Proteomes" id="UP001447188">
    <property type="component" value="Unassembled WGS sequence"/>
</dbReference>
<gene>
    <name evidence="2" type="ORF">Q9L58_010202</name>
</gene>
<evidence type="ECO:0000256" key="1">
    <source>
        <dbReference type="SAM" id="MobiDB-lite"/>
    </source>
</evidence>
<name>A0ABR3G4S6_9PEZI</name>
<sequence length="86" mass="9979">MTEETKIFTLQSGLSPSLKEDIRFWDEPEEMVEFVKLLKKADCKMQSYQAQNSGRRPQQTPVLPSRPPLARPERRPLPMPPTPLEE</sequence>
<keyword evidence="3" id="KW-1185">Reference proteome</keyword>
<accession>A0ABR3G4S6</accession>